<feature type="domain" description="Transposase IS204/IS1001/IS1096/IS1165 DDE" evidence="1">
    <location>
        <begin position="158"/>
        <end position="260"/>
    </location>
</feature>
<dbReference type="InterPro" id="IPR029261">
    <property type="entry name" value="Transposase_Znf"/>
</dbReference>
<dbReference type="PANTHER" id="PTHR33498">
    <property type="entry name" value="TRANSPOSASE FOR INSERTION SEQUENCE ELEMENT IS1557"/>
    <property type="match status" value="1"/>
</dbReference>
<dbReference type="RefSeq" id="WP_205010634.1">
    <property type="nucleotide sequence ID" value="NZ_JAFBEH010000090.1"/>
</dbReference>
<sequence length="265" mass="31130">MEQVDYIKDSLDIKDPNITFDNEFDKFSTHKVFYAKLDYDAPKCPNCQGNMTKYDFQKPCKIPYLEMVGYKVLIRLKKRRFKCKSCGKMTVAKTSLVRENHQIPNIVNLKITEKLMSREAMSNIASDLAISVSTVYRQLNRFESKTDLSRLPETMSWDEYAFKKGKMSFIAQDYDSNRIIAILDGRTHAVIRNHFLRYTHKVRSRVKVITMDMFSPYYGLAKSLFPNAKIVLDCFHIVQNLSRALNRLRTQIMNQFERKSHEYKA</sequence>
<keyword evidence="4" id="KW-1185">Reference proteome</keyword>
<evidence type="ECO:0000313" key="4">
    <source>
        <dbReference type="Proteomes" id="UP000697472"/>
    </source>
</evidence>
<dbReference type="InterPro" id="IPR002560">
    <property type="entry name" value="Transposase_DDE"/>
</dbReference>
<comment type="caution">
    <text evidence="3">The sequence shown here is derived from an EMBL/GenBank/DDBJ whole genome shotgun (WGS) entry which is preliminary data.</text>
</comment>
<dbReference type="Pfam" id="PF14690">
    <property type="entry name" value="Zn_ribbon_ISL3"/>
    <property type="match status" value="1"/>
</dbReference>
<gene>
    <name evidence="3" type="ORF">JOC28_002137</name>
</gene>
<dbReference type="Proteomes" id="UP000697472">
    <property type="component" value="Unassembled WGS sequence"/>
</dbReference>
<dbReference type="Pfam" id="PF01610">
    <property type="entry name" value="DDE_Tnp_ISL3"/>
    <property type="match status" value="1"/>
</dbReference>
<evidence type="ECO:0000313" key="3">
    <source>
        <dbReference type="EMBL" id="MBM7643803.1"/>
    </source>
</evidence>
<evidence type="ECO:0000259" key="2">
    <source>
        <dbReference type="Pfam" id="PF14690"/>
    </source>
</evidence>
<organism evidence="3 4">
    <name type="scientific">Streptococcus loxodontisalivarius</name>
    <dbReference type="NCBI Taxonomy" id="1349415"/>
    <lineage>
        <taxon>Bacteria</taxon>
        <taxon>Bacillati</taxon>
        <taxon>Bacillota</taxon>
        <taxon>Bacilli</taxon>
        <taxon>Lactobacillales</taxon>
        <taxon>Streptococcaceae</taxon>
        <taxon>Streptococcus</taxon>
    </lineage>
</organism>
<dbReference type="NCBIfam" id="NF033550">
    <property type="entry name" value="transpos_ISL3"/>
    <property type="match status" value="1"/>
</dbReference>
<dbReference type="PANTHER" id="PTHR33498:SF1">
    <property type="entry name" value="TRANSPOSASE FOR INSERTION SEQUENCE ELEMENT IS1557"/>
    <property type="match status" value="1"/>
</dbReference>
<feature type="domain" description="Transposase IS204/IS1001/IS1096/IS1165 zinc-finger" evidence="2">
    <location>
        <begin position="41"/>
        <end position="86"/>
    </location>
</feature>
<proteinExistence type="predicted"/>
<protein>
    <submittedName>
        <fullName evidence="3">Transposase</fullName>
    </submittedName>
</protein>
<dbReference type="InterPro" id="IPR047951">
    <property type="entry name" value="Transpos_ISL3"/>
</dbReference>
<feature type="non-terminal residue" evidence="3">
    <location>
        <position position="265"/>
    </location>
</feature>
<dbReference type="EMBL" id="JAFBEH010000090">
    <property type="protein sequence ID" value="MBM7643803.1"/>
    <property type="molecule type" value="Genomic_DNA"/>
</dbReference>
<reference evidence="3 4" key="1">
    <citation type="submission" date="2021-01" db="EMBL/GenBank/DDBJ databases">
        <title>Genomic Encyclopedia of Type Strains, Phase IV (KMG-IV): sequencing the most valuable type-strain genomes for metagenomic binning, comparative biology and taxonomic classification.</title>
        <authorList>
            <person name="Goeker M."/>
        </authorList>
    </citation>
    <scope>NUCLEOTIDE SEQUENCE [LARGE SCALE GENOMIC DNA]</scope>
    <source>
        <strain evidence="3 4">DSM 27382</strain>
    </source>
</reference>
<accession>A0ABS2PUR4</accession>
<name>A0ABS2PUR4_9STRE</name>
<evidence type="ECO:0000259" key="1">
    <source>
        <dbReference type="Pfam" id="PF01610"/>
    </source>
</evidence>